<dbReference type="GO" id="GO:0015679">
    <property type="term" value="P:plasma membrane copper ion transport"/>
    <property type="evidence" value="ECO:0007669"/>
    <property type="project" value="TreeGrafter"/>
</dbReference>
<evidence type="ECO:0000256" key="1">
    <source>
        <dbReference type="ARBA" id="ARBA00022448"/>
    </source>
</evidence>
<sequence length="318" mass="35342">MALPRSRTFLQSYPVRPQSPAMTASSAIRPQSLPGRTFLAVILLTWTAAPAFASDSPIYEVVCERCQLKLIDRVTLTGRASGVIVSLPREGDPVKEGAIVVQLDDRLPRLQRDLAEKEVANDVDLRYSEKSRDVASLELRKALLAREKEEYAFSDMEVQRLQLAAQRAELAVEQVLHDLDVKKLQAELAEVSLDHYRVPSPIDGVVSQRLKSVGESVVEGEAIVEIINTDTLRVDGYVSVEHAWRIRRGGAVTLQLEIPDVDLPVEQETFAGKIVFVDSEVDPVTSKIHIWAEIENRDGLLRAGLHGRMTVTLDKPQP</sequence>
<dbReference type="GO" id="GO:0060003">
    <property type="term" value="P:copper ion export"/>
    <property type="evidence" value="ECO:0007669"/>
    <property type="project" value="TreeGrafter"/>
</dbReference>
<evidence type="ECO:0000313" key="2">
    <source>
        <dbReference type="EMBL" id="QDU40406.1"/>
    </source>
</evidence>
<organism evidence="2 3">
    <name type="scientific">Maioricimonas rarisocia</name>
    <dbReference type="NCBI Taxonomy" id="2528026"/>
    <lineage>
        <taxon>Bacteria</taxon>
        <taxon>Pseudomonadati</taxon>
        <taxon>Planctomycetota</taxon>
        <taxon>Planctomycetia</taxon>
        <taxon>Planctomycetales</taxon>
        <taxon>Planctomycetaceae</taxon>
        <taxon>Maioricimonas</taxon>
    </lineage>
</organism>
<name>A0A517ZD39_9PLAN</name>
<dbReference type="Proteomes" id="UP000320496">
    <property type="component" value="Chromosome"/>
</dbReference>
<dbReference type="Gene3D" id="2.40.50.100">
    <property type="match status" value="1"/>
</dbReference>
<dbReference type="Gene3D" id="2.40.30.170">
    <property type="match status" value="1"/>
</dbReference>
<dbReference type="GO" id="GO:0030313">
    <property type="term" value="C:cell envelope"/>
    <property type="evidence" value="ECO:0007669"/>
    <property type="project" value="TreeGrafter"/>
</dbReference>
<reference evidence="2 3" key="1">
    <citation type="submission" date="2019-02" db="EMBL/GenBank/DDBJ databases">
        <title>Deep-cultivation of Planctomycetes and their phenomic and genomic characterization uncovers novel biology.</title>
        <authorList>
            <person name="Wiegand S."/>
            <person name="Jogler M."/>
            <person name="Boedeker C."/>
            <person name="Pinto D."/>
            <person name="Vollmers J."/>
            <person name="Rivas-Marin E."/>
            <person name="Kohn T."/>
            <person name="Peeters S.H."/>
            <person name="Heuer A."/>
            <person name="Rast P."/>
            <person name="Oberbeckmann S."/>
            <person name="Bunk B."/>
            <person name="Jeske O."/>
            <person name="Meyerdierks A."/>
            <person name="Storesund J.E."/>
            <person name="Kallscheuer N."/>
            <person name="Luecker S."/>
            <person name="Lage O.M."/>
            <person name="Pohl T."/>
            <person name="Merkel B.J."/>
            <person name="Hornburger P."/>
            <person name="Mueller R.-W."/>
            <person name="Bruemmer F."/>
            <person name="Labrenz M."/>
            <person name="Spormann A.M."/>
            <person name="Op den Camp H."/>
            <person name="Overmann J."/>
            <person name="Amann R."/>
            <person name="Jetten M.S.M."/>
            <person name="Mascher T."/>
            <person name="Medema M.H."/>
            <person name="Devos D.P."/>
            <person name="Kaster A.-K."/>
            <person name="Ovreas L."/>
            <person name="Rohde M."/>
            <person name="Galperin M.Y."/>
            <person name="Jogler C."/>
        </authorList>
    </citation>
    <scope>NUCLEOTIDE SEQUENCE [LARGE SCALE GENOMIC DNA]</scope>
    <source>
        <strain evidence="2 3">Mal4</strain>
    </source>
</reference>
<protein>
    <submittedName>
        <fullName evidence="2">Multidrug efflux system subunit MdtA</fullName>
    </submittedName>
</protein>
<dbReference type="InterPro" id="IPR051909">
    <property type="entry name" value="MFP_Cation_Efflux"/>
</dbReference>
<proteinExistence type="predicted"/>
<dbReference type="EMBL" id="CP036275">
    <property type="protein sequence ID" value="QDU40406.1"/>
    <property type="molecule type" value="Genomic_DNA"/>
</dbReference>
<dbReference type="PANTHER" id="PTHR30097">
    <property type="entry name" value="CATION EFFLUX SYSTEM PROTEIN CUSB"/>
    <property type="match status" value="1"/>
</dbReference>
<dbReference type="AlphaFoldDB" id="A0A517ZD39"/>
<dbReference type="SUPFAM" id="SSF111369">
    <property type="entry name" value="HlyD-like secretion proteins"/>
    <property type="match status" value="1"/>
</dbReference>
<dbReference type="OrthoDB" id="289718at2"/>
<gene>
    <name evidence="2" type="ORF">Mal4_47620</name>
</gene>
<dbReference type="KEGG" id="mri:Mal4_47620"/>
<keyword evidence="1" id="KW-0813">Transport</keyword>
<evidence type="ECO:0000313" key="3">
    <source>
        <dbReference type="Proteomes" id="UP000320496"/>
    </source>
</evidence>
<keyword evidence="3" id="KW-1185">Reference proteome</keyword>
<dbReference type="Gene3D" id="1.10.287.470">
    <property type="entry name" value="Helix hairpin bin"/>
    <property type="match status" value="1"/>
</dbReference>
<dbReference type="PANTHER" id="PTHR30097:SF4">
    <property type="entry name" value="SLR6042 PROTEIN"/>
    <property type="match status" value="1"/>
</dbReference>
<accession>A0A517ZD39</accession>